<name>A0AAV2M4T1_KNICA</name>
<gene>
    <name evidence="2" type="ORF">KC01_LOCUS35278</name>
</gene>
<feature type="region of interest" description="Disordered" evidence="1">
    <location>
        <begin position="1"/>
        <end position="60"/>
    </location>
</feature>
<dbReference type="EMBL" id="OZ035828">
    <property type="protein sequence ID" value="CAL1608324.1"/>
    <property type="molecule type" value="Genomic_DNA"/>
</dbReference>
<evidence type="ECO:0000313" key="3">
    <source>
        <dbReference type="Proteomes" id="UP001497482"/>
    </source>
</evidence>
<evidence type="ECO:0000256" key="1">
    <source>
        <dbReference type="SAM" id="MobiDB-lite"/>
    </source>
</evidence>
<sequence length="284" mass="31427">MLSATRDSGSPKKRAFSRGMSEEESLRSFMKEAESSSRRLTRSDSRAGTLKKKTDSQTEQEIFMGLPEMLELQASYEEAVTELRGLEVERDTLLFQVDVLQDTLEGVEELLAEGQRETGQANAELQREREARRKLEGMVSTLMKEVERLKEEVNNNNPDPNGSRNQKDETDMPPIDTIRPTLPPAGEAEETVVPKVRPAVSMSPVRAPSLALDLACEDGVLLRPYEHSLPDDEKTDSDSVSAYEDAPADTPDNNGLFPGEGATADLPHDSEYTDKNQPDACVLS</sequence>
<protein>
    <recommendedName>
        <fullName evidence="4">Leucine-rich repeat flightless-interacting protein 1-like</fullName>
    </recommendedName>
</protein>
<reference evidence="2 3" key="1">
    <citation type="submission" date="2024-04" db="EMBL/GenBank/DDBJ databases">
        <authorList>
            <person name="Waldvogel A.-M."/>
            <person name="Schoenle A."/>
        </authorList>
    </citation>
    <scope>NUCLEOTIDE SEQUENCE [LARGE SCALE GENOMIC DNA]</scope>
</reference>
<accession>A0AAV2M4T1</accession>
<feature type="compositionally biased region" description="Basic and acidic residues" evidence="1">
    <location>
        <begin position="20"/>
        <end position="45"/>
    </location>
</feature>
<feature type="compositionally biased region" description="Basic and acidic residues" evidence="1">
    <location>
        <begin position="266"/>
        <end position="277"/>
    </location>
</feature>
<dbReference type="AlphaFoldDB" id="A0AAV2M4T1"/>
<feature type="region of interest" description="Disordered" evidence="1">
    <location>
        <begin position="149"/>
        <end position="195"/>
    </location>
</feature>
<feature type="region of interest" description="Disordered" evidence="1">
    <location>
        <begin position="224"/>
        <end position="284"/>
    </location>
</feature>
<evidence type="ECO:0000313" key="2">
    <source>
        <dbReference type="EMBL" id="CAL1608324.1"/>
    </source>
</evidence>
<proteinExistence type="predicted"/>
<keyword evidence="3" id="KW-1185">Reference proteome</keyword>
<organism evidence="2 3">
    <name type="scientific">Knipowitschia caucasica</name>
    <name type="common">Caucasian dwarf goby</name>
    <name type="synonym">Pomatoschistus caucasicus</name>
    <dbReference type="NCBI Taxonomy" id="637954"/>
    <lineage>
        <taxon>Eukaryota</taxon>
        <taxon>Metazoa</taxon>
        <taxon>Chordata</taxon>
        <taxon>Craniata</taxon>
        <taxon>Vertebrata</taxon>
        <taxon>Euteleostomi</taxon>
        <taxon>Actinopterygii</taxon>
        <taxon>Neopterygii</taxon>
        <taxon>Teleostei</taxon>
        <taxon>Neoteleostei</taxon>
        <taxon>Acanthomorphata</taxon>
        <taxon>Gobiaria</taxon>
        <taxon>Gobiiformes</taxon>
        <taxon>Gobioidei</taxon>
        <taxon>Gobiidae</taxon>
        <taxon>Gobiinae</taxon>
        <taxon>Knipowitschia</taxon>
    </lineage>
</organism>
<dbReference type="Proteomes" id="UP001497482">
    <property type="component" value="Chromosome 6"/>
</dbReference>
<dbReference type="Gene3D" id="1.20.5.4090">
    <property type="match status" value="1"/>
</dbReference>
<evidence type="ECO:0008006" key="4">
    <source>
        <dbReference type="Google" id="ProtNLM"/>
    </source>
</evidence>